<dbReference type="PANTHER" id="PTHR43671">
    <property type="entry name" value="SERINE/THREONINE-PROTEIN KINASE NEK"/>
    <property type="match status" value="1"/>
</dbReference>
<dbReference type="EMBL" id="SKBQ01000063">
    <property type="protein sequence ID" value="TPX09701.1"/>
    <property type="molecule type" value="Genomic_DNA"/>
</dbReference>
<evidence type="ECO:0000256" key="1">
    <source>
        <dbReference type="ARBA" id="ARBA00012513"/>
    </source>
</evidence>
<dbReference type="RefSeq" id="XP_030991412.1">
    <property type="nucleotide sequence ID" value="XM_031143962.1"/>
</dbReference>
<evidence type="ECO:0000256" key="9">
    <source>
        <dbReference type="SAM" id="MobiDB-lite"/>
    </source>
</evidence>
<keyword evidence="2" id="KW-0723">Serine/threonine-protein kinase</keyword>
<evidence type="ECO:0000256" key="4">
    <source>
        <dbReference type="ARBA" id="ARBA00022741"/>
    </source>
</evidence>
<dbReference type="SMART" id="SM00220">
    <property type="entry name" value="S_TKc"/>
    <property type="match status" value="1"/>
</dbReference>
<gene>
    <name evidence="11" type="ORF">E0L32_009040</name>
</gene>
<dbReference type="AlphaFoldDB" id="A0A507AXQ8"/>
<dbReference type="Gene3D" id="1.10.510.10">
    <property type="entry name" value="Transferase(Phosphotransferase) domain 1"/>
    <property type="match status" value="1"/>
</dbReference>
<keyword evidence="3" id="KW-0808">Transferase</keyword>
<feature type="domain" description="Protein kinase" evidence="10">
    <location>
        <begin position="186"/>
        <end position="517"/>
    </location>
</feature>
<dbReference type="PANTHER" id="PTHR43671:SF98">
    <property type="entry name" value="SERINE_THREONINE-PROTEIN KINASE NEK11"/>
    <property type="match status" value="1"/>
</dbReference>
<organism evidence="11 12">
    <name type="scientific">Thyridium curvatum</name>
    <dbReference type="NCBI Taxonomy" id="1093900"/>
    <lineage>
        <taxon>Eukaryota</taxon>
        <taxon>Fungi</taxon>
        <taxon>Dikarya</taxon>
        <taxon>Ascomycota</taxon>
        <taxon>Pezizomycotina</taxon>
        <taxon>Sordariomycetes</taxon>
        <taxon>Sordariomycetidae</taxon>
        <taxon>Thyridiales</taxon>
        <taxon>Thyridiaceae</taxon>
        <taxon>Thyridium</taxon>
    </lineage>
</organism>
<feature type="region of interest" description="Disordered" evidence="9">
    <location>
        <begin position="527"/>
        <end position="550"/>
    </location>
</feature>
<keyword evidence="4" id="KW-0547">Nucleotide-binding</keyword>
<keyword evidence="6" id="KW-0067">ATP-binding</keyword>
<dbReference type="OrthoDB" id="5396681at2759"/>
<proteinExistence type="predicted"/>
<dbReference type="InParanoid" id="A0A507AXQ8"/>
<evidence type="ECO:0000256" key="6">
    <source>
        <dbReference type="ARBA" id="ARBA00022840"/>
    </source>
</evidence>
<feature type="region of interest" description="Disordered" evidence="9">
    <location>
        <begin position="593"/>
        <end position="688"/>
    </location>
</feature>
<keyword evidence="12" id="KW-1185">Reference proteome</keyword>
<comment type="catalytic activity">
    <reaction evidence="8">
        <text>L-seryl-[protein] + ATP = O-phospho-L-seryl-[protein] + ADP + H(+)</text>
        <dbReference type="Rhea" id="RHEA:17989"/>
        <dbReference type="Rhea" id="RHEA-COMP:9863"/>
        <dbReference type="Rhea" id="RHEA-COMP:11604"/>
        <dbReference type="ChEBI" id="CHEBI:15378"/>
        <dbReference type="ChEBI" id="CHEBI:29999"/>
        <dbReference type="ChEBI" id="CHEBI:30616"/>
        <dbReference type="ChEBI" id="CHEBI:83421"/>
        <dbReference type="ChEBI" id="CHEBI:456216"/>
        <dbReference type="EC" id="2.7.11.1"/>
    </reaction>
</comment>
<sequence length="914" mass="103161">MAKVVDFFADKIAANRDARVGEEFTKFVSSKLQHYTGITGRLRQSGEEEVSLPDQDKFGSLDRRETAHFLPLHELKGYWNNGRIREVCHSYRPALHTGIDTIKSHSIRLFSLLVYVDKAQFLDLFSQNDVTDDHLPYSTAPSFLSPPRCRDLVKDLLQYQWMFFPLVLDRTRLNDLCLQEDHILPFQHVEQLSNHLSSEVYKVTVLRSCDKMTEPSSSMQSKDENQIYVIKTYDTTLTTSRDEALALRTLQQAKSKNVIGYYGSFQQNDRRHLILQFADKGTLTEVLKGPPPDGLDGKEQFWRSLFQIFKGFTVLHHLMLNRDHSLVFRGIHEDVKPDNILLSQGDTGSPYDFIPMVADFDRSDFVSTSAEDPSRHGIDHGGNPTYVSPEGNKISLWRKGLPNNITSLADIWSLGCVISEAAVWLTLGHEGYVEYDVARQQEMALLSGIRDCGPQNCFHDTVKRLKTVEEFHRRVREAAEQVGDIFTPKVLKLVDDFMLRDLANDRYSASAIYDTFVQEMGPPIIVESDEPQATTGPERTSSLHSRASSATELKKNTIKVFKDLAASDKAQKVRKSVVTAKGIVQSRISRATLQTDSEASSRRLSGETLTPPVSPDAEPSSTSSPIINRRQPSRSVSTEMAKSMSDLGVNPIPDDNEEPPVSLRVERPDRLSIPSRKRSTSNASLASNSAELNLTMDEAREWRRSSKSSERPEFLTDRMVAYLRGNLSDREHLFLVDDSSTMRPYKEAVIDTVRNLGYIAKKGDPKKMSLALASTIKTKIHSFANTEPLVDVLNDCPFDQFGHSMENTFYWLVDNFVKARLPDRTGSKAPIKIFGPKAPTRNPVSVIVFTDGCWGHDEKGAAGVEHHINELIKTLEGFKARRTDLMIQFIMFGNDESGIRFTRHLVDFARSNSM</sequence>
<dbReference type="GO" id="GO:0004674">
    <property type="term" value="F:protein serine/threonine kinase activity"/>
    <property type="evidence" value="ECO:0007669"/>
    <property type="project" value="UniProtKB-KW"/>
</dbReference>
<evidence type="ECO:0000256" key="8">
    <source>
        <dbReference type="ARBA" id="ARBA00048679"/>
    </source>
</evidence>
<dbReference type="InterPro" id="IPR000719">
    <property type="entry name" value="Prot_kinase_dom"/>
</dbReference>
<evidence type="ECO:0000256" key="5">
    <source>
        <dbReference type="ARBA" id="ARBA00022777"/>
    </source>
</evidence>
<accession>A0A507AXQ8</accession>
<dbReference type="InterPro" id="IPR050660">
    <property type="entry name" value="NEK_Ser/Thr_kinase"/>
</dbReference>
<evidence type="ECO:0000313" key="12">
    <source>
        <dbReference type="Proteomes" id="UP000319257"/>
    </source>
</evidence>
<dbReference type="SUPFAM" id="SSF56112">
    <property type="entry name" value="Protein kinase-like (PK-like)"/>
    <property type="match status" value="1"/>
</dbReference>
<comment type="catalytic activity">
    <reaction evidence="7">
        <text>L-threonyl-[protein] + ATP = O-phospho-L-threonyl-[protein] + ADP + H(+)</text>
        <dbReference type="Rhea" id="RHEA:46608"/>
        <dbReference type="Rhea" id="RHEA-COMP:11060"/>
        <dbReference type="Rhea" id="RHEA-COMP:11605"/>
        <dbReference type="ChEBI" id="CHEBI:15378"/>
        <dbReference type="ChEBI" id="CHEBI:30013"/>
        <dbReference type="ChEBI" id="CHEBI:30616"/>
        <dbReference type="ChEBI" id="CHEBI:61977"/>
        <dbReference type="ChEBI" id="CHEBI:456216"/>
        <dbReference type="EC" id="2.7.11.1"/>
    </reaction>
</comment>
<name>A0A507AXQ8_9PEZI</name>
<dbReference type="Pfam" id="PF00069">
    <property type="entry name" value="Pkinase"/>
    <property type="match status" value="1"/>
</dbReference>
<evidence type="ECO:0000256" key="3">
    <source>
        <dbReference type="ARBA" id="ARBA00022679"/>
    </source>
</evidence>
<feature type="compositionally biased region" description="Polar residues" evidence="9">
    <location>
        <begin position="531"/>
        <end position="550"/>
    </location>
</feature>
<dbReference type="Proteomes" id="UP000319257">
    <property type="component" value="Unassembled WGS sequence"/>
</dbReference>
<evidence type="ECO:0000259" key="10">
    <source>
        <dbReference type="PROSITE" id="PS50011"/>
    </source>
</evidence>
<dbReference type="EC" id="2.7.11.1" evidence="1"/>
<dbReference type="InterPro" id="IPR011009">
    <property type="entry name" value="Kinase-like_dom_sf"/>
</dbReference>
<keyword evidence="5" id="KW-0418">Kinase</keyword>
<dbReference type="GO" id="GO:0005524">
    <property type="term" value="F:ATP binding"/>
    <property type="evidence" value="ECO:0007669"/>
    <property type="project" value="UniProtKB-KW"/>
</dbReference>
<comment type="caution">
    <text evidence="11">The sequence shown here is derived from an EMBL/GenBank/DDBJ whole genome shotgun (WGS) entry which is preliminary data.</text>
</comment>
<reference evidence="11 12" key="1">
    <citation type="submission" date="2019-06" db="EMBL/GenBank/DDBJ databases">
        <title>Draft genome sequence of the filamentous fungus Phialemoniopsis curvata isolated from diesel fuel.</title>
        <authorList>
            <person name="Varaljay V.A."/>
            <person name="Lyon W.J."/>
            <person name="Crouch A.L."/>
            <person name="Drake C.E."/>
            <person name="Hollomon J.M."/>
            <person name="Nadeau L.J."/>
            <person name="Nunn H.S."/>
            <person name="Stevenson B.S."/>
            <person name="Bojanowski C.L."/>
            <person name="Crookes-Goodson W.J."/>
        </authorList>
    </citation>
    <scope>NUCLEOTIDE SEQUENCE [LARGE SCALE GENOMIC DNA]</scope>
    <source>
        <strain evidence="11 12">D216</strain>
    </source>
</reference>
<dbReference type="PROSITE" id="PS50011">
    <property type="entry name" value="PROTEIN_KINASE_DOM"/>
    <property type="match status" value="1"/>
</dbReference>
<dbReference type="GeneID" id="41976487"/>
<evidence type="ECO:0000256" key="7">
    <source>
        <dbReference type="ARBA" id="ARBA00047899"/>
    </source>
</evidence>
<protein>
    <recommendedName>
        <fullName evidence="1">non-specific serine/threonine protein kinase</fullName>
        <ecNumber evidence="1">2.7.11.1</ecNumber>
    </recommendedName>
</protein>
<evidence type="ECO:0000313" key="11">
    <source>
        <dbReference type="EMBL" id="TPX09701.1"/>
    </source>
</evidence>
<evidence type="ECO:0000256" key="2">
    <source>
        <dbReference type="ARBA" id="ARBA00022527"/>
    </source>
</evidence>